<feature type="region of interest" description="Disordered" evidence="1">
    <location>
        <begin position="22"/>
        <end position="54"/>
    </location>
</feature>
<evidence type="ECO:0000256" key="1">
    <source>
        <dbReference type="SAM" id="MobiDB-lite"/>
    </source>
</evidence>
<evidence type="ECO:0000313" key="3">
    <source>
        <dbReference type="EMBL" id="KAL2337075.1"/>
    </source>
</evidence>
<comment type="caution">
    <text evidence="3">The sequence shown here is derived from an EMBL/GenBank/DDBJ whole genome shotgun (WGS) entry which is preliminary data.</text>
</comment>
<dbReference type="Proteomes" id="UP001603857">
    <property type="component" value="Unassembled WGS sequence"/>
</dbReference>
<evidence type="ECO:0000259" key="2">
    <source>
        <dbReference type="Pfam" id="PF06075"/>
    </source>
</evidence>
<accession>A0ABD1MMP8</accession>
<dbReference type="InterPro" id="IPR010341">
    <property type="entry name" value="DUF936_pln"/>
</dbReference>
<proteinExistence type="predicted"/>
<organism evidence="3 4">
    <name type="scientific">Flemingia macrophylla</name>
    <dbReference type="NCBI Taxonomy" id="520843"/>
    <lineage>
        <taxon>Eukaryota</taxon>
        <taxon>Viridiplantae</taxon>
        <taxon>Streptophyta</taxon>
        <taxon>Embryophyta</taxon>
        <taxon>Tracheophyta</taxon>
        <taxon>Spermatophyta</taxon>
        <taxon>Magnoliopsida</taxon>
        <taxon>eudicotyledons</taxon>
        <taxon>Gunneridae</taxon>
        <taxon>Pentapetalae</taxon>
        <taxon>rosids</taxon>
        <taxon>fabids</taxon>
        <taxon>Fabales</taxon>
        <taxon>Fabaceae</taxon>
        <taxon>Papilionoideae</taxon>
        <taxon>50 kb inversion clade</taxon>
        <taxon>NPAAA clade</taxon>
        <taxon>indigoferoid/millettioid clade</taxon>
        <taxon>Phaseoleae</taxon>
        <taxon>Flemingia</taxon>
    </lineage>
</organism>
<feature type="region of interest" description="Disordered" evidence="1">
    <location>
        <begin position="187"/>
        <end position="213"/>
    </location>
</feature>
<sequence length="271" mass="30317">MTSIPLTVKEIFKDNKIDQKNRSYTRPQLSQDRRSASLAPPISRHTSSGVDLSPRYRSASLASPTTVLCSHMSPPPSSDVNKAAFVCFDKLQLGQFVYVTCIDVANPLPFVLGFNPFPCFRPCVGNPTLLLQPLFPTQHHPFTLSSSKSKTFFDCNMHQKPCHGDGMIACSIYDAYSYIYMHVDKEDSDEENGEKDNDEEDNNEDDGDDVSGFVQVEINPKFVDKDEKQKATPSFSIFSIIQTEDEHGHNETLCEGWGANIDSDEYEGLRG</sequence>
<dbReference type="EMBL" id="JBGMDY010000004">
    <property type="protein sequence ID" value="KAL2337075.1"/>
    <property type="molecule type" value="Genomic_DNA"/>
</dbReference>
<dbReference type="InterPro" id="IPR048297">
    <property type="entry name" value="DUF936_dom_pln"/>
</dbReference>
<evidence type="ECO:0000313" key="4">
    <source>
        <dbReference type="Proteomes" id="UP001603857"/>
    </source>
</evidence>
<dbReference type="Pfam" id="PF06075">
    <property type="entry name" value="DUF936"/>
    <property type="match status" value="1"/>
</dbReference>
<name>A0ABD1MMP8_9FABA</name>
<dbReference type="PANTHER" id="PTHR31928">
    <property type="entry name" value="EXPRESSED PROTEIN"/>
    <property type="match status" value="1"/>
</dbReference>
<dbReference type="PANTHER" id="PTHR31928:SF7">
    <property type="entry name" value="FACTOR 1-DELTA, PUTATIVE (DUF936)-RELATED"/>
    <property type="match status" value="1"/>
</dbReference>
<reference evidence="3 4" key="1">
    <citation type="submission" date="2024-08" db="EMBL/GenBank/DDBJ databases">
        <title>Insights into the chromosomal genome structure of Flemingia macrophylla.</title>
        <authorList>
            <person name="Ding Y."/>
            <person name="Zhao Y."/>
            <person name="Bi W."/>
            <person name="Wu M."/>
            <person name="Zhao G."/>
            <person name="Gong Y."/>
            <person name="Li W."/>
            <person name="Zhang P."/>
        </authorList>
    </citation>
    <scope>NUCLEOTIDE SEQUENCE [LARGE SCALE GENOMIC DNA]</scope>
    <source>
        <strain evidence="3">DYQJB</strain>
        <tissue evidence="3">Leaf</tissue>
    </source>
</reference>
<keyword evidence="4" id="KW-1185">Reference proteome</keyword>
<gene>
    <name evidence="3" type="ORF">Fmac_011521</name>
</gene>
<protein>
    <recommendedName>
        <fullName evidence="2">DUF936 domain-containing protein</fullName>
    </recommendedName>
</protein>
<feature type="compositionally biased region" description="Acidic residues" evidence="1">
    <location>
        <begin position="187"/>
        <end position="209"/>
    </location>
</feature>
<dbReference type="AlphaFoldDB" id="A0ABD1MMP8"/>
<feature type="domain" description="DUF936" evidence="2">
    <location>
        <begin position="81"/>
        <end position="130"/>
    </location>
</feature>